<dbReference type="AlphaFoldDB" id="A0A543PQF6"/>
<name>A0A543PQF6_9MICO</name>
<feature type="compositionally biased region" description="Polar residues" evidence="1">
    <location>
        <begin position="138"/>
        <end position="161"/>
    </location>
</feature>
<dbReference type="InterPro" id="IPR003615">
    <property type="entry name" value="HNH_nuc"/>
</dbReference>
<evidence type="ECO:0000256" key="1">
    <source>
        <dbReference type="SAM" id="MobiDB-lite"/>
    </source>
</evidence>
<dbReference type="EMBL" id="VFQF01000002">
    <property type="protein sequence ID" value="TQN46294.1"/>
    <property type="molecule type" value="Genomic_DNA"/>
</dbReference>
<evidence type="ECO:0000313" key="3">
    <source>
        <dbReference type="Proteomes" id="UP000320085"/>
    </source>
</evidence>
<accession>A0A543PQF6</accession>
<sequence>MPARMNNDSAHVPARYAEPAAPELHRRRGARAAAYDAYLASRTWKAKRQQWYAAWLTAAGTPPVCAACGSRWTLKTGHLHHLTYMRLGREEPEDLVPLCARHHRQLHAIFDTSPSWRRLGRAAASAGIIAVLRSRAANQPGNSDSAPVVNVENTATRTSSQESRDIRR</sequence>
<dbReference type="CDD" id="cd00085">
    <property type="entry name" value="HNHc"/>
    <property type="match status" value="1"/>
</dbReference>
<evidence type="ECO:0000313" key="2">
    <source>
        <dbReference type="EMBL" id="TQN46294.1"/>
    </source>
</evidence>
<comment type="caution">
    <text evidence="2">The sequence shown here is derived from an EMBL/GenBank/DDBJ whole genome shotgun (WGS) entry which is preliminary data.</text>
</comment>
<dbReference type="Gene3D" id="1.10.30.50">
    <property type="match status" value="1"/>
</dbReference>
<feature type="region of interest" description="Disordered" evidence="1">
    <location>
        <begin position="138"/>
        <end position="168"/>
    </location>
</feature>
<evidence type="ECO:0008006" key="4">
    <source>
        <dbReference type="Google" id="ProtNLM"/>
    </source>
</evidence>
<organism evidence="2 3">
    <name type="scientific">Humibacillus xanthopallidus</name>
    <dbReference type="NCBI Taxonomy" id="412689"/>
    <lineage>
        <taxon>Bacteria</taxon>
        <taxon>Bacillati</taxon>
        <taxon>Actinomycetota</taxon>
        <taxon>Actinomycetes</taxon>
        <taxon>Micrococcales</taxon>
        <taxon>Intrasporangiaceae</taxon>
        <taxon>Humibacillus</taxon>
    </lineage>
</organism>
<proteinExistence type="predicted"/>
<reference evidence="2 3" key="1">
    <citation type="submission" date="2019-06" db="EMBL/GenBank/DDBJ databases">
        <title>Sequencing the genomes of 1000 actinobacteria strains.</title>
        <authorList>
            <person name="Klenk H.-P."/>
        </authorList>
    </citation>
    <scope>NUCLEOTIDE SEQUENCE [LARGE SCALE GENOMIC DNA]</scope>
    <source>
        <strain evidence="2 3">DSM 21776</strain>
    </source>
</reference>
<dbReference type="Proteomes" id="UP000320085">
    <property type="component" value="Unassembled WGS sequence"/>
</dbReference>
<feature type="region of interest" description="Disordered" evidence="1">
    <location>
        <begin position="1"/>
        <end position="23"/>
    </location>
</feature>
<protein>
    <recommendedName>
        <fullName evidence="4">HNH endonuclease</fullName>
    </recommendedName>
</protein>
<gene>
    <name evidence="2" type="ORF">FHX52_3006</name>
</gene>